<comment type="caution">
    <text evidence="1">The sequence shown here is derived from an EMBL/GenBank/DDBJ whole genome shotgun (WGS) entry which is preliminary data.</text>
</comment>
<keyword evidence="2" id="KW-1185">Reference proteome</keyword>
<sequence length="29" mass="3217">MGAVIAANLRSRNQEKNAFLDKDALLKTK</sequence>
<dbReference type="Proteomes" id="UP000366065">
    <property type="component" value="Unassembled WGS sequence"/>
</dbReference>
<evidence type="ECO:0000313" key="1">
    <source>
        <dbReference type="EMBL" id="VVD88513.1"/>
    </source>
</evidence>
<proteinExistence type="predicted"/>
<dbReference type="EMBL" id="CABPRV010000003">
    <property type="protein sequence ID" value="VVD88513.1"/>
    <property type="molecule type" value="Genomic_DNA"/>
</dbReference>
<name>A0ABY6VU02_9BURK</name>
<gene>
    <name evidence="1" type="ORF">PCA20602_01499</name>
</gene>
<accession>A0ABY6VU02</accession>
<evidence type="ECO:0000313" key="2">
    <source>
        <dbReference type="Proteomes" id="UP000366065"/>
    </source>
</evidence>
<reference evidence="1 2" key="1">
    <citation type="submission" date="2019-08" db="EMBL/GenBank/DDBJ databases">
        <authorList>
            <person name="Peeters C."/>
        </authorList>
    </citation>
    <scope>NUCLEOTIDE SEQUENCE [LARGE SCALE GENOMIC DNA]</scope>
    <source>
        <strain evidence="1 2">LMG 20602</strain>
    </source>
</reference>
<organism evidence="1 2">
    <name type="scientific">Pandoraea capi</name>
    <dbReference type="NCBI Taxonomy" id="2508286"/>
    <lineage>
        <taxon>Bacteria</taxon>
        <taxon>Pseudomonadati</taxon>
        <taxon>Pseudomonadota</taxon>
        <taxon>Betaproteobacteria</taxon>
        <taxon>Burkholderiales</taxon>
        <taxon>Burkholderiaceae</taxon>
        <taxon>Pandoraea</taxon>
    </lineage>
</organism>
<protein>
    <submittedName>
        <fullName evidence="1">Uncharacterized protein</fullName>
    </submittedName>
</protein>